<dbReference type="RefSeq" id="WP_351086127.1">
    <property type="nucleotide sequence ID" value="NZ_JBEOZG010000037.1"/>
</dbReference>
<dbReference type="EMBL" id="JBIAWJ010000031">
    <property type="protein sequence ID" value="MFF4527010.1"/>
    <property type="molecule type" value="Genomic_DNA"/>
</dbReference>
<comment type="caution">
    <text evidence="1">The sequence shown here is derived from an EMBL/GenBank/DDBJ whole genome shotgun (WGS) entry which is preliminary data.</text>
</comment>
<accession>A0ABW6UU61</accession>
<sequence>MTDQPIQPQARGVRIRATPGHADIVLDGNTIPAGEVTAYSLHHSIADSLPTLVLHTRQADDTLWDGLARVAVGVSQSPGEIVTEFLAAVDPVVLEQQAMNRADYGGEAPTARAMLATLADMVSKAVG</sequence>
<keyword evidence="2" id="KW-1185">Reference proteome</keyword>
<reference evidence="1 2" key="1">
    <citation type="submission" date="2024-10" db="EMBL/GenBank/DDBJ databases">
        <title>The Natural Products Discovery Center: Release of the First 8490 Sequenced Strains for Exploring Actinobacteria Biosynthetic Diversity.</title>
        <authorList>
            <person name="Kalkreuter E."/>
            <person name="Kautsar S.A."/>
            <person name="Yang D."/>
            <person name="Bader C.D."/>
            <person name="Teijaro C.N."/>
            <person name="Fluegel L."/>
            <person name="Davis C.M."/>
            <person name="Simpson J.R."/>
            <person name="Lauterbach L."/>
            <person name="Steele A.D."/>
            <person name="Gui C."/>
            <person name="Meng S."/>
            <person name="Li G."/>
            <person name="Viehrig K."/>
            <person name="Ye F."/>
            <person name="Su P."/>
            <person name="Kiefer A.F."/>
            <person name="Nichols A."/>
            <person name="Cepeda A.J."/>
            <person name="Yan W."/>
            <person name="Fan B."/>
            <person name="Jiang Y."/>
            <person name="Adhikari A."/>
            <person name="Zheng C.-J."/>
            <person name="Schuster L."/>
            <person name="Cowan T.M."/>
            <person name="Smanski M.J."/>
            <person name="Chevrette M.G."/>
            <person name="De Carvalho L.P.S."/>
            <person name="Shen B."/>
        </authorList>
    </citation>
    <scope>NUCLEOTIDE SEQUENCE [LARGE SCALE GENOMIC DNA]</scope>
    <source>
        <strain evidence="1 2">NPDC001390</strain>
    </source>
</reference>
<name>A0ABW6UU61_9ACTN</name>
<evidence type="ECO:0000313" key="2">
    <source>
        <dbReference type="Proteomes" id="UP001602058"/>
    </source>
</evidence>
<dbReference type="Proteomes" id="UP001602058">
    <property type="component" value="Unassembled WGS sequence"/>
</dbReference>
<protein>
    <submittedName>
        <fullName evidence="1">Uncharacterized protein</fullName>
    </submittedName>
</protein>
<evidence type="ECO:0000313" key="1">
    <source>
        <dbReference type="EMBL" id="MFF4527010.1"/>
    </source>
</evidence>
<organism evidence="1 2">
    <name type="scientific">Streptomyces bluensis</name>
    <dbReference type="NCBI Taxonomy" id="33897"/>
    <lineage>
        <taxon>Bacteria</taxon>
        <taxon>Bacillati</taxon>
        <taxon>Actinomycetota</taxon>
        <taxon>Actinomycetes</taxon>
        <taxon>Kitasatosporales</taxon>
        <taxon>Streptomycetaceae</taxon>
        <taxon>Streptomyces</taxon>
    </lineage>
</organism>
<proteinExistence type="predicted"/>
<gene>
    <name evidence="1" type="ORF">ACFY1D_37195</name>
</gene>